<organism evidence="2 3">
    <name type="scientific">Caenorhabditis briggsae</name>
    <dbReference type="NCBI Taxonomy" id="6238"/>
    <lineage>
        <taxon>Eukaryota</taxon>
        <taxon>Metazoa</taxon>
        <taxon>Ecdysozoa</taxon>
        <taxon>Nematoda</taxon>
        <taxon>Chromadorea</taxon>
        <taxon>Rhabditida</taxon>
        <taxon>Rhabditina</taxon>
        <taxon>Rhabditomorpha</taxon>
        <taxon>Rhabditoidea</taxon>
        <taxon>Rhabditidae</taxon>
        <taxon>Peloderinae</taxon>
        <taxon>Caenorhabditis</taxon>
    </lineage>
</organism>
<feature type="region of interest" description="Disordered" evidence="1">
    <location>
        <begin position="65"/>
        <end position="87"/>
    </location>
</feature>
<proteinExistence type="predicted"/>
<gene>
    <name evidence="2" type="ORF">L5515_012432</name>
</gene>
<sequence>MLYSQAVKKPISEDSFDEFPIGAINSLYPRGAFREKKNHLGQYATPPQHQPPFDEDMENFELNFPIANSTPIATPNQENQGYEGRRR</sequence>
<accession>A0AAE9JG72</accession>
<evidence type="ECO:0000313" key="3">
    <source>
        <dbReference type="Proteomes" id="UP000829354"/>
    </source>
</evidence>
<name>A0AAE9JG72_CAEBR</name>
<evidence type="ECO:0000256" key="1">
    <source>
        <dbReference type="SAM" id="MobiDB-lite"/>
    </source>
</evidence>
<protein>
    <submittedName>
        <fullName evidence="2">Uncharacterized protein</fullName>
    </submittedName>
</protein>
<feature type="compositionally biased region" description="Polar residues" evidence="1">
    <location>
        <begin position="66"/>
        <end position="80"/>
    </location>
</feature>
<dbReference type="AlphaFoldDB" id="A0AAE9JG72"/>
<dbReference type="Proteomes" id="UP000829354">
    <property type="component" value="Chromosome IV"/>
</dbReference>
<keyword evidence="3" id="KW-1185">Reference proteome</keyword>
<reference evidence="2 3" key="1">
    <citation type="submission" date="2022-04" db="EMBL/GenBank/DDBJ databases">
        <title>Chromosome-level reference genomes for two strains of Caenorhabditis briggsae: an improved platform for comparative genomics.</title>
        <authorList>
            <person name="Stevens L."/>
            <person name="Andersen E."/>
        </authorList>
    </citation>
    <scope>NUCLEOTIDE SEQUENCE [LARGE SCALE GENOMIC DNA]</scope>
    <source>
        <strain evidence="2">VX34</strain>
        <tissue evidence="2">Whole-organism</tissue>
    </source>
</reference>
<dbReference type="EMBL" id="CP092623">
    <property type="protein sequence ID" value="UMM30635.1"/>
    <property type="molecule type" value="Genomic_DNA"/>
</dbReference>
<evidence type="ECO:0000313" key="2">
    <source>
        <dbReference type="EMBL" id="UMM30635.1"/>
    </source>
</evidence>